<organism evidence="11 12">
    <name type="scientific">Lachancea mirantina</name>
    <dbReference type="NCBI Taxonomy" id="1230905"/>
    <lineage>
        <taxon>Eukaryota</taxon>
        <taxon>Fungi</taxon>
        <taxon>Dikarya</taxon>
        <taxon>Ascomycota</taxon>
        <taxon>Saccharomycotina</taxon>
        <taxon>Saccharomycetes</taxon>
        <taxon>Saccharomycetales</taxon>
        <taxon>Saccharomycetaceae</taxon>
        <taxon>Lachancea</taxon>
    </lineage>
</organism>
<dbReference type="SUPFAM" id="SSF52490">
    <property type="entry name" value="Tubulin nucleotide-binding domain-like"/>
    <property type="match status" value="1"/>
</dbReference>
<accession>A0A1G4JSI9</accession>
<evidence type="ECO:0000256" key="8">
    <source>
        <dbReference type="ARBA" id="ARBA00023212"/>
    </source>
</evidence>
<dbReference type="InterPro" id="IPR002454">
    <property type="entry name" value="Gamma_tubulin"/>
</dbReference>
<dbReference type="Gene3D" id="3.40.50.1440">
    <property type="entry name" value="Tubulin/FtsZ, GTPase domain"/>
    <property type="match status" value="1"/>
</dbReference>
<keyword evidence="5 9" id="KW-0493">Microtubule</keyword>
<comment type="function">
    <text evidence="9">Tubulin is the major constituent of microtubules, protein filaments consisting of alpha- and beta-tubulin heterodimers. Gamma-tubulin is a key component of the gamma-tubulin ring complex (gTuRC) which mediates microtubule nucleation. The gTuRC regulates the minus-end nucleation of alpha-beta tubulin heterodimers that grow into microtubule protafilaments, a critical step in centrosome duplication and spindle formation.</text>
</comment>
<evidence type="ECO:0000256" key="6">
    <source>
        <dbReference type="ARBA" id="ARBA00022741"/>
    </source>
</evidence>
<dbReference type="InterPro" id="IPR018316">
    <property type="entry name" value="Tubulin/FtsZ_2-layer-sand-dom"/>
</dbReference>
<dbReference type="Gene3D" id="1.10.287.600">
    <property type="entry name" value="Helix hairpin bin"/>
    <property type="match status" value="1"/>
</dbReference>
<dbReference type="PANTHER" id="PTHR11588">
    <property type="entry name" value="TUBULIN"/>
    <property type="match status" value="1"/>
</dbReference>
<dbReference type="STRING" id="1230905.A0A1G4JSI9"/>
<dbReference type="InterPro" id="IPR008280">
    <property type="entry name" value="Tub_FtsZ_C"/>
</dbReference>
<proteinExistence type="inferred from homology"/>
<dbReference type="GO" id="GO:0005874">
    <property type="term" value="C:microtubule"/>
    <property type="evidence" value="ECO:0007669"/>
    <property type="project" value="UniProtKB-KW"/>
</dbReference>
<dbReference type="PRINTS" id="PR01161">
    <property type="entry name" value="TUBULIN"/>
</dbReference>
<dbReference type="GO" id="GO:0005525">
    <property type="term" value="F:GTP binding"/>
    <property type="evidence" value="ECO:0007669"/>
    <property type="project" value="UniProtKB-UniRule"/>
</dbReference>
<dbReference type="OrthoDB" id="10249382at2759"/>
<dbReference type="Pfam" id="PF03953">
    <property type="entry name" value="Tubulin_C"/>
    <property type="match status" value="1"/>
</dbReference>
<dbReference type="InterPro" id="IPR017975">
    <property type="entry name" value="Tubulin_CS"/>
</dbReference>
<evidence type="ECO:0000256" key="5">
    <source>
        <dbReference type="ARBA" id="ARBA00022701"/>
    </source>
</evidence>
<gene>
    <name evidence="11" type="ORF">LAMI_0E15412G</name>
</gene>
<keyword evidence="12" id="KW-1185">Reference proteome</keyword>
<evidence type="ECO:0000256" key="4">
    <source>
        <dbReference type="ARBA" id="ARBA00022490"/>
    </source>
</evidence>
<dbReference type="SUPFAM" id="SSF55307">
    <property type="entry name" value="Tubulin C-terminal domain-like"/>
    <property type="match status" value="1"/>
</dbReference>
<protein>
    <recommendedName>
        <fullName evidence="3 9">Tubulin gamma chain</fullName>
    </recommendedName>
</protein>
<dbReference type="InterPro" id="IPR037103">
    <property type="entry name" value="Tubulin/FtsZ-like_C"/>
</dbReference>
<dbReference type="GO" id="GO:0000930">
    <property type="term" value="C:gamma-tubulin complex"/>
    <property type="evidence" value="ECO:0007669"/>
    <property type="project" value="InterPro"/>
</dbReference>
<dbReference type="Pfam" id="PF00091">
    <property type="entry name" value="Tubulin"/>
    <property type="match status" value="1"/>
</dbReference>
<dbReference type="GO" id="GO:0007020">
    <property type="term" value="P:microtubule nucleation"/>
    <property type="evidence" value="ECO:0007669"/>
    <property type="project" value="InterPro"/>
</dbReference>
<dbReference type="InterPro" id="IPR036525">
    <property type="entry name" value="Tubulin/FtsZ_GTPase_sf"/>
</dbReference>
<dbReference type="PRINTS" id="PR01164">
    <property type="entry name" value="GAMMATUBULIN"/>
</dbReference>
<dbReference type="CDD" id="cd02188">
    <property type="entry name" value="gamma_tubulin"/>
    <property type="match status" value="1"/>
</dbReference>
<evidence type="ECO:0000256" key="7">
    <source>
        <dbReference type="ARBA" id="ARBA00023134"/>
    </source>
</evidence>
<dbReference type="InterPro" id="IPR003008">
    <property type="entry name" value="Tubulin_FtsZ_GTPase"/>
</dbReference>
<evidence type="ECO:0000313" key="12">
    <source>
        <dbReference type="Proteomes" id="UP000191024"/>
    </source>
</evidence>
<keyword evidence="8" id="KW-0206">Cytoskeleton</keyword>
<keyword evidence="7 9" id="KW-0342">GTP-binding</keyword>
<sequence>MTGEIITLQIGQCGNQIGKEFWSQLIKEHGIDRNGQSVKEEQADSVREDDTSVFFRKDGQNRFTPRAFLFDLEPSAIGDVQTHFPGFFNERNIWVSKDELGAGNTWSKGYDYGVESQEDFLNMIDKEIDATENFEGFQLLHSVAGGTGSGLGSSILEALSDRYHKKIVTTYSVFPSNESEVVIQPYNTILTLRRLIENCDASVVFDNNALMNLASRVFRDPNTSYQQTNQLIASVQSSVSNSLRFPSYMYNSLSSIFSTIVPTADLHFLVPSFTPFTSDFISEAKEFKRNTAYDVILDLFDKTNTMVTRSNETPVYLGIFDSLVGSVDQNDVTRAILKSQQRVKFPAWSSTALHVNFGKKSIYNVSPNSDCVSGMMLANTSSVTMLLQKACSGFDVLFKKGAFLHMYQNGRMFQNDWEEFLESRETIQFVIDEYTAAEQENYLDEVLIDEENMVGVEDAVDVNGDNII</sequence>
<dbReference type="PROSITE" id="PS00227">
    <property type="entry name" value="TUBULIN"/>
    <property type="match status" value="1"/>
</dbReference>
<dbReference type="GO" id="GO:0031122">
    <property type="term" value="P:cytoplasmic microtubule organization"/>
    <property type="evidence" value="ECO:0007669"/>
    <property type="project" value="InterPro"/>
</dbReference>
<reference evidence="11 12" key="1">
    <citation type="submission" date="2016-03" db="EMBL/GenBank/DDBJ databases">
        <authorList>
            <person name="Devillers H."/>
        </authorList>
    </citation>
    <scope>NUCLEOTIDE SEQUENCE [LARGE SCALE GENOMIC DNA]</scope>
    <source>
        <strain evidence="11">CBS 11717</strain>
    </source>
</reference>
<evidence type="ECO:0000256" key="9">
    <source>
        <dbReference type="RuleBase" id="RU000352"/>
    </source>
</evidence>
<comment type="subcellular location">
    <subcellularLocation>
        <location evidence="1">Cytoplasm</location>
        <location evidence="1">Cytoskeleton</location>
        <location evidence="1">Microtubule organizing center</location>
    </subcellularLocation>
</comment>
<feature type="domain" description="Tubulin/FtsZ GTPase" evidence="10">
    <location>
        <begin position="51"/>
        <end position="247"/>
    </location>
</feature>
<evidence type="ECO:0000256" key="1">
    <source>
        <dbReference type="ARBA" id="ARBA00004267"/>
    </source>
</evidence>
<evidence type="ECO:0000256" key="2">
    <source>
        <dbReference type="ARBA" id="ARBA00009636"/>
    </source>
</evidence>
<dbReference type="InterPro" id="IPR023123">
    <property type="entry name" value="Tubulin_C"/>
</dbReference>
<evidence type="ECO:0000256" key="3">
    <source>
        <dbReference type="ARBA" id="ARBA00018848"/>
    </source>
</evidence>
<evidence type="ECO:0000313" key="11">
    <source>
        <dbReference type="EMBL" id="SCU93736.1"/>
    </source>
</evidence>
<dbReference type="InterPro" id="IPR000217">
    <property type="entry name" value="Tubulin"/>
</dbReference>
<keyword evidence="4" id="KW-0963">Cytoplasm</keyword>
<dbReference type="SMART" id="SM00864">
    <property type="entry name" value="Tubulin"/>
    <property type="match status" value="1"/>
</dbReference>
<name>A0A1G4JSI9_9SACH</name>
<keyword evidence="6 9" id="KW-0547">Nucleotide-binding</keyword>
<dbReference type="AlphaFoldDB" id="A0A1G4JSI9"/>
<evidence type="ECO:0000259" key="10">
    <source>
        <dbReference type="SMART" id="SM00864"/>
    </source>
</evidence>
<dbReference type="EMBL" id="LT598465">
    <property type="protein sequence ID" value="SCU93736.1"/>
    <property type="molecule type" value="Genomic_DNA"/>
</dbReference>
<dbReference type="Gene3D" id="3.30.1330.20">
    <property type="entry name" value="Tubulin/FtsZ, C-terminal domain"/>
    <property type="match status" value="1"/>
</dbReference>
<dbReference type="Proteomes" id="UP000191024">
    <property type="component" value="Chromosome E"/>
</dbReference>
<comment type="similarity">
    <text evidence="2 9">Belongs to the tubulin family.</text>
</comment>